<dbReference type="Gene3D" id="3.50.50.60">
    <property type="entry name" value="FAD/NAD(P)-binding domain"/>
    <property type="match status" value="1"/>
</dbReference>
<dbReference type="Pfam" id="PF04820">
    <property type="entry name" value="Trp_halogenase"/>
    <property type="match status" value="2"/>
</dbReference>
<evidence type="ECO:0000256" key="1">
    <source>
        <dbReference type="ARBA" id="ARBA00005706"/>
    </source>
</evidence>
<name>A0A2H3BCF2_9AGAR</name>
<dbReference type="GO" id="GO:0140907">
    <property type="term" value="F:flavin-dependent halogenase activity"/>
    <property type="evidence" value="ECO:0007669"/>
    <property type="project" value="UniProtKB-ARBA"/>
</dbReference>
<dbReference type="PANTHER" id="PTHR43747:SF5">
    <property type="entry name" value="FAD-BINDING DOMAIN-CONTAINING PROTEIN"/>
    <property type="match status" value="1"/>
</dbReference>
<dbReference type="EMBL" id="KZ293468">
    <property type="protein sequence ID" value="PBK62257.1"/>
    <property type="molecule type" value="Genomic_DNA"/>
</dbReference>
<organism evidence="5 6">
    <name type="scientific">Armillaria solidipes</name>
    <dbReference type="NCBI Taxonomy" id="1076256"/>
    <lineage>
        <taxon>Eukaryota</taxon>
        <taxon>Fungi</taxon>
        <taxon>Dikarya</taxon>
        <taxon>Basidiomycota</taxon>
        <taxon>Agaricomycotina</taxon>
        <taxon>Agaricomycetes</taxon>
        <taxon>Agaricomycetidae</taxon>
        <taxon>Agaricales</taxon>
        <taxon>Marasmiineae</taxon>
        <taxon>Physalacriaceae</taxon>
        <taxon>Armillaria</taxon>
    </lineage>
</organism>
<keyword evidence="6" id="KW-1185">Reference proteome</keyword>
<evidence type="ECO:0000256" key="2">
    <source>
        <dbReference type="ARBA" id="ARBA00023002"/>
    </source>
</evidence>
<dbReference type="InterPro" id="IPR006905">
    <property type="entry name" value="Flavin_halogenase"/>
</dbReference>
<evidence type="ECO:0000256" key="4">
    <source>
        <dbReference type="ARBA" id="ARBA00049364"/>
    </source>
</evidence>
<protein>
    <submittedName>
        <fullName evidence="5">Putative halogenase</fullName>
    </submittedName>
</protein>
<dbReference type="PANTHER" id="PTHR43747">
    <property type="entry name" value="FAD-BINDING PROTEIN"/>
    <property type="match status" value="1"/>
</dbReference>
<accession>A0A2H3BCF2</accession>
<evidence type="ECO:0000313" key="6">
    <source>
        <dbReference type="Proteomes" id="UP000218334"/>
    </source>
</evidence>
<dbReference type="GO" id="GO:0004497">
    <property type="term" value="F:monooxygenase activity"/>
    <property type="evidence" value="ECO:0007669"/>
    <property type="project" value="UniProtKB-KW"/>
</dbReference>
<gene>
    <name evidence="5" type="ORF">ARMSODRAFT_990481</name>
</gene>
<evidence type="ECO:0000313" key="5">
    <source>
        <dbReference type="EMBL" id="PBK62257.1"/>
    </source>
</evidence>
<keyword evidence="2" id="KW-0560">Oxidoreductase</keyword>
<dbReference type="AlphaFoldDB" id="A0A2H3BCF2"/>
<evidence type="ECO:0000256" key="3">
    <source>
        <dbReference type="ARBA" id="ARBA00023033"/>
    </source>
</evidence>
<keyword evidence="3" id="KW-0503">Monooxygenase</keyword>
<comment type="catalytic activity">
    <reaction evidence="4">
        <text>melleolide F + FADH2 + chloride + O2 = 6'-chloromelleolide F + FAD + 2 H2O + H(+)</text>
        <dbReference type="Rhea" id="RHEA:67160"/>
        <dbReference type="ChEBI" id="CHEBI:15377"/>
        <dbReference type="ChEBI" id="CHEBI:15378"/>
        <dbReference type="ChEBI" id="CHEBI:15379"/>
        <dbReference type="ChEBI" id="CHEBI:17996"/>
        <dbReference type="ChEBI" id="CHEBI:57692"/>
        <dbReference type="ChEBI" id="CHEBI:58307"/>
        <dbReference type="ChEBI" id="CHEBI:167712"/>
        <dbReference type="ChEBI" id="CHEBI:167713"/>
    </reaction>
    <physiologicalReaction direction="left-to-right" evidence="4">
        <dbReference type="Rhea" id="RHEA:67161"/>
    </physiologicalReaction>
</comment>
<dbReference type="InterPro" id="IPR050816">
    <property type="entry name" value="Flavin-dep_Halogenase_NPB"/>
</dbReference>
<dbReference type="Proteomes" id="UP000218334">
    <property type="component" value="Unassembled WGS sequence"/>
</dbReference>
<comment type="similarity">
    <text evidence="1">Belongs to the flavin-dependent halogenase family.</text>
</comment>
<dbReference type="PRINTS" id="PR00420">
    <property type="entry name" value="RNGMNOXGNASE"/>
</dbReference>
<dbReference type="InterPro" id="IPR036188">
    <property type="entry name" value="FAD/NAD-bd_sf"/>
</dbReference>
<reference evidence="6" key="1">
    <citation type="journal article" date="2017" name="Nat. Ecol. Evol.">
        <title>Genome expansion and lineage-specific genetic innovations in the forest pathogenic fungi Armillaria.</title>
        <authorList>
            <person name="Sipos G."/>
            <person name="Prasanna A.N."/>
            <person name="Walter M.C."/>
            <person name="O'Connor E."/>
            <person name="Balint B."/>
            <person name="Krizsan K."/>
            <person name="Kiss B."/>
            <person name="Hess J."/>
            <person name="Varga T."/>
            <person name="Slot J."/>
            <person name="Riley R."/>
            <person name="Boka B."/>
            <person name="Rigling D."/>
            <person name="Barry K."/>
            <person name="Lee J."/>
            <person name="Mihaltcheva S."/>
            <person name="LaButti K."/>
            <person name="Lipzen A."/>
            <person name="Waldron R."/>
            <person name="Moloney N.M."/>
            <person name="Sperisen C."/>
            <person name="Kredics L."/>
            <person name="Vagvoelgyi C."/>
            <person name="Patrignani A."/>
            <person name="Fitzpatrick D."/>
            <person name="Nagy I."/>
            <person name="Doyle S."/>
            <person name="Anderson J.B."/>
            <person name="Grigoriev I.V."/>
            <person name="Gueldener U."/>
            <person name="Muensterkoetter M."/>
            <person name="Nagy L.G."/>
        </authorList>
    </citation>
    <scope>NUCLEOTIDE SEQUENCE [LARGE SCALE GENOMIC DNA]</scope>
    <source>
        <strain evidence="6">28-4</strain>
    </source>
</reference>
<sequence length="522" mass="58014">MEEQVPSSANILVIGGGPAGSYAATVLAREGFEVTLLEKDVFPRYHIGESMLPSCRPFLKFIDCEEKLKNHGFTIKPGAAVKLNQYKREGYTDFISTNPDNAAWNVVRSEFDELLLRHASEMGVHVYEGVRVEEIHFTPDEPTRPVSLTWSKEDKTRGKVSFNWLVDASGRNGLMSTRYLKNRTFNRTLRNVAVWGYWTGSSCYAPGTTRENAPWFEALTDETGWAWFIPLHNGTTSVGVVLVEEESKRKKAQYRSESNEKSPSEVQHDCYMADLQRVPGLIRLLGTATFEGKLMSAGDYSYHATEYAGPNFRLAGDAGAFIDPFFSSGIHLALTGGLSAASTIAASIRGNCTEAEACGFHSSKVGTAYTRFLLVVLGVYKQIRSQETAVLYEVDEDNFDNAFHFLRPVIQGCADADEGLTEAELQNTLDFCRNVFAPTQPETHEAAIQRLGSLADPDGPLLDTDTIDKLTGTDMEAKHALWKINARKPLHSMYDCKRNFGTEIINGFYVKMEQGMLGLVRT</sequence>
<dbReference type="GO" id="GO:0044550">
    <property type="term" value="P:secondary metabolite biosynthetic process"/>
    <property type="evidence" value="ECO:0007669"/>
    <property type="project" value="UniProtKB-ARBA"/>
</dbReference>
<dbReference type="SUPFAM" id="SSF51905">
    <property type="entry name" value="FAD/NAD(P)-binding domain"/>
    <property type="match status" value="1"/>
</dbReference>
<proteinExistence type="inferred from homology"/>
<dbReference type="STRING" id="1076256.A0A2H3BCF2"/>